<proteinExistence type="predicted"/>
<evidence type="ECO:0000313" key="2">
    <source>
        <dbReference type="EMBL" id="CAD7088587.1"/>
    </source>
</evidence>
<dbReference type="PANTHER" id="PTHR21163">
    <property type="entry name" value="PROTEIN G12"/>
    <property type="match status" value="1"/>
</dbReference>
<feature type="chain" id="PRO_5031352847" evidence="1">
    <location>
        <begin position="17"/>
        <end position="214"/>
    </location>
</feature>
<dbReference type="Proteomes" id="UP000594454">
    <property type="component" value="Chromosome 4"/>
</dbReference>
<dbReference type="Pfam" id="PF06757">
    <property type="entry name" value="Ins_allergen_rp"/>
    <property type="match status" value="1"/>
</dbReference>
<dbReference type="InParanoid" id="A0A7R8UX49"/>
<evidence type="ECO:0000256" key="1">
    <source>
        <dbReference type="SAM" id="SignalP"/>
    </source>
</evidence>
<accession>A0A7R8UX49</accession>
<evidence type="ECO:0000313" key="3">
    <source>
        <dbReference type="Proteomes" id="UP000594454"/>
    </source>
</evidence>
<feature type="signal peptide" evidence="1">
    <location>
        <begin position="1"/>
        <end position="16"/>
    </location>
</feature>
<keyword evidence="1" id="KW-0732">Signal</keyword>
<organism evidence="2 3">
    <name type="scientific">Hermetia illucens</name>
    <name type="common">Black soldier fly</name>
    <dbReference type="NCBI Taxonomy" id="343691"/>
    <lineage>
        <taxon>Eukaryota</taxon>
        <taxon>Metazoa</taxon>
        <taxon>Ecdysozoa</taxon>
        <taxon>Arthropoda</taxon>
        <taxon>Hexapoda</taxon>
        <taxon>Insecta</taxon>
        <taxon>Pterygota</taxon>
        <taxon>Neoptera</taxon>
        <taxon>Endopterygota</taxon>
        <taxon>Diptera</taxon>
        <taxon>Brachycera</taxon>
        <taxon>Stratiomyomorpha</taxon>
        <taxon>Stratiomyidae</taxon>
        <taxon>Hermetiinae</taxon>
        <taxon>Hermetia</taxon>
    </lineage>
</organism>
<dbReference type="PANTHER" id="PTHR21163:SF0">
    <property type="entry name" value="GH08205P-RELATED"/>
    <property type="match status" value="1"/>
</dbReference>
<keyword evidence="3" id="KW-1185">Reference proteome</keyword>
<dbReference type="InterPro" id="IPR010629">
    <property type="entry name" value="Ins_allergen"/>
</dbReference>
<name>A0A7R8UX49_HERIL</name>
<dbReference type="EMBL" id="LR899012">
    <property type="protein sequence ID" value="CAD7088587.1"/>
    <property type="molecule type" value="Genomic_DNA"/>
</dbReference>
<gene>
    <name evidence="2" type="ORF">HERILL_LOCUS11197</name>
</gene>
<reference evidence="2 3" key="1">
    <citation type="submission" date="2020-11" db="EMBL/GenBank/DDBJ databases">
        <authorList>
            <person name="Wallbank WR R."/>
            <person name="Pardo Diaz C."/>
            <person name="Kozak K."/>
            <person name="Martin S."/>
            <person name="Jiggins C."/>
            <person name="Moest M."/>
            <person name="Warren A I."/>
            <person name="Generalovic N T."/>
            <person name="Byers J.R.P. K."/>
            <person name="Montejo-Kovacevich G."/>
            <person name="Yen C E."/>
        </authorList>
    </citation>
    <scope>NUCLEOTIDE SEQUENCE [LARGE SCALE GENOMIC DNA]</scope>
</reference>
<sequence>MKVSLFFAFFIHCILADSRPSCLAPNAGGVQPIFEEFTSKIPTERIGDLITNASASCSKIQAAMEYLSSSELQGEFENTLVHGEMLSFMSFTCNELYLDMYSNLKVLFKLVFPRPKNVYPTPSTAKYAGDVTKLLVDIIGLIPFHKIKARFQEKSKSDPSLGEYLQKVHSNEFKLIREAVKTSEPYGDLDAKLLKFGVEIKYINAIIQITFFDF</sequence>
<dbReference type="AlphaFoldDB" id="A0A7R8UX49"/>
<protein>
    <submittedName>
        <fullName evidence="2">Uncharacterized protein</fullName>
    </submittedName>
</protein>